<dbReference type="RefSeq" id="WP_379672367.1">
    <property type="nucleotide sequence ID" value="NZ_JBHUCJ010000123.1"/>
</dbReference>
<sequence>MKIKTLLTLVAIIISSNAVSKESKTDDVLELNNATVLLKLNDGSKVQVKTCDEYVTLRKAGKKIVGYPGRDPQELGEATRNLDECFMKAYATAKGWQDVSATTQPVSIKDIVEHFPAELAMKTLNTIEIKAKTINDTATDWSMTDNGAYISKTNKVGYFPFTTHNYVDQKGTVHLFLTLANFKNPEDVWDFTSYQVISQTSPVWDVNKIDVNSPLK</sequence>
<gene>
    <name evidence="2" type="ORF">ACFPK4_25805</name>
</gene>
<organism evidence="2 3">
    <name type="scientific">Rahnella sp. (strain Y9602)</name>
    <dbReference type="NCBI Taxonomy" id="2703885"/>
    <lineage>
        <taxon>Bacteria</taxon>
        <taxon>Pseudomonadati</taxon>
        <taxon>Pseudomonadota</taxon>
        <taxon>Gammaproteobacteria</taxon>
        <taxon>Enterobacterales</taxon>
        <taxon>Yersiniaceae</taxon>
        <taxon>Rahnella</taxon>
    </lineage>
</organism>
<keyword evidence="3" id="KW-1185">Reference proteome</keyword>
<keyword evidence="1" id="KW-0732">Signal</keyword>
<evidence type="ECO:0000313" key="3">
    <source>
        <dbReference type="Proteomes" id="UP001598201"/>
    </source>
</evidence>
<evidence type="ECO:0000313" key="2">
    <source>
        <dbReference type="EMBL" id="MFD3226959.1"/>
    </source>
</evidence>
<accession>A0ABW6CJL8</accession>
<feature type="chain" id="PRO_5047463396" evidence="1">
    <location>
        <begin position="21"/>
        <end position="216"/>
    </location>
</feature>
<evidence type="ECO:0000256" key="1">
    <source>
        <dbReference type="SAM" id="SignalP"/>
    </source>
</evidence>
<feature type="signal peptide" evidence="1">
    <location>
        <begin position="1"/>
        <end position="20"/>
    </location>
</feature>
<dbReference type="Proteomes" id="UP001598201">
    <property type="component" value="Unassembled WGS sequence"/>
</dbReference>
<dbReference type="EMBL" id="JBHUCJ010000123">
    <property type="protein sequence ID" value="MFD3226959.1"/>
    <property type="molecule type" value="Genomic_DNA"/>
</dbReference>
<comment type="caution">
    <text evidence="2">The sequence shown here is derived from an EMBL/GenBank/DDBJ whole genome shotgun (WGS) entry which is preliminary data.</text>
</comment>
<reference evidence="2 3" key="1">
    <citation type="submission" date="2024-09" db="EMBL/GenBank/DDBJ databases">
        <title>Genomes of Rahnella.</title>
        <authorList>
            <person name="Mnguni F.C."/>
            <person name="Shin G.Y."/>
            <person name="Coutinho T."/>
        </authorList>
    </citation>
    <scope>NUCLEOTIDE SEQUENCE [LARGE SCALE GENOMIC DNA]</scope>
    <source>
        <strain evidence="2 3">20WA0057</strain>
    </source>
</reference>
<proteinExistence type="predicted"/>
<name>A0ABW6CJL8_RAHSY</name>
<protein>
    <submittedName>
        <fullName evidence="2">Uncharacterized protein</fullName>
    </submittedName>
</protein>